<sequence>MHSSNHIIKFTDDTTVVGHISKDDESAYREKVRELTYYREHPEQLHHYLVWELALTARLQDCKTLQRIVRTAEKIIGISLPSITDSYTTRCVRKATSIVGDPTHSSHKLSTLLPSGK</sequence>
<comment type="caution">
    <text evidence="1">The sequence shown here is derived from an EMBL/GenBank/DDBJ whole genome shotgun (WGS) entry which is preliminary data.</text>
</comment>
<dbReference type="EMBL" id="JAROKS010000001">
    <property type="protein sequence ID" value="KAK1807001.1"/>
    <property type="molecule type" value="Genomic_DNA"/>
</dbReference>
<feature type="non-terminal residue" evidence="1">
    <location>
        <position position="117"/>
    </location>
</feature>
<evidence type="ECO:0000313" key="2">
    <source>
        <dbReference type="Proteomes" id="UP001239994"/>
    </source>
</evidence>
<organism evidence="1 2">
    <name type="scientific">Electrophorus voltai</name>
    <dbReference type="NCBI Taxonomy" id="2609070"/>
    <lineage>
        <taxon>Eukaryota</taxon>
        <taxon>Metazoa</taxon>
        <taxon>Chordata</taxon>
        <taxon>Craniata</taxon>
        <taxon>Vertebrata</taxon>
        <taxon>Euteleostomi</taxon>
        <taxon>Actinopterygii</taxon>
        <taxon>Neopterygii</taxon>
        <taxon>Teleostei</taxon>
        <taxon>Ostariophysi</taxon>
        <taxon>Gymnotiformes</taxon>
        <taxon>Gymnotoidei</taxon>
        <taxon>Gymnotidae</taxon>
        <taxon>Electrophorus</taxon>
    </lineage>
</organism>
<proteinExistence type="predicted"/>
<evidence type="ECO:0008006" key="3">
    <source>
        <dbReference type="Google" id="ProtNLM"/>
    </source>
</evidence>
<reference evidence="1" key="1">
    <citation type="submission" date="2023-03" db="EMBL/GenBank/DDBJ databases">
        <title>Electrophorus voltai genome.</title>
        <authorList>
            <person name="Bian C."/>
        </authorList>
    </citation>
    <scope>NUCLEOTIDE SEQUENCE</scope>
    <source>
        <strain evidence="1">CB-2022</strain>
        <tissue evidence="1">Muscle</tissue>
    </source>
</reference>
<dbReference type="Proteomes" id="UP001239994">
    <property type="component" value="Unassembled WGS sequence"/>
</dbReference>
<protein>
    <recommendedName>
        <fullName evidence="3">Reverse transcriptase domain-containing protein</fullName>
    </recommendedName>
</protein>
<accession>A0AAD9E6N7</accession>
<gene>
    <name evidence="1" type="ORF">P4O66_004840</name>
</gene>
<keyword evidence="2" id="KW-1185">Reference proteome</keyword>
<evidence type="ECO:0000313" key="1">
    <source>
        <dbReference type="EMBL" id="KAK1807001.1"/>
    </source>
</evidence>
<name>A0AAD9E6N7_9TELE</name>
<dbReference type="AlphaFoldDB" id="A0AAD9E6N7"/>